<dbReference type="InterPro" id="IPR036691">
    <property type="entry name" value="Endo/exonu/phosph_ase_sf"/>
</dbReference>
<evidence type="ECO:0000313" key="3">
    <source>
        <dbReference type="Proteomes" id="UP001633002"/>
    </source>
</evidence>
<dbReference type="CDD" id="cd01650">
    <property type="entry name" value="RT_nLTR_like"/>
    <property type="match status" value="1"/>
</dbReference>
<dbReference type="InterPro" id="IPR043502">
    <property type="entry name" value="DNA/RNA_pol_sf"/>
</dbReference>
<comment type="caution">
    <text evidence="2">The sequence shown here is derived from an EMBL/GenBank/DDBJ whole genome shotgun (WGS) entry which is preliminary data.</text>
</comment>
<accession>A0ABD3HY62</accession>
<dbReference type="EMBL" id="JBJQOH010000002">
    <property type="protein sequence ID" value="KAL3696407.1"/>
    <property type="molecule type" value="Genomic_DNA"/>
</dbReference>
<reference evidence="2 3" key="1">
    <citation type="submission" date="2024-09" db="EMBL/GenBank/DDBJ databases">
        <title>Chromosome-scale assembly of Riccia sorocarpa.</title>
        <authorList>
            <person name="Paukszto L."/>
        </authorList>
    </citation>
    <scope>NUCLEOTIDE SEQUENCE [LARGE SCALE GENOMIC DNA]</scope>
    <source>
        <strain evidence="2">LP-2024</strain>
        <tissue evidence="2">Aerial parts of the thallus</tissue>
    </source>
</reference>
<dbReference type="AlphaFoldDB" id="A0ABD3HY62"/>
<sequence length="750" mass="86252">MAESFEQFLHTGGLTVLNGTHKFKHTYRFTFRSHLGNSVVDFLLASPDMRDLITDFQIGQILPESDHCPLTFIVQGLQKRIKGKSRGATKLYLDRAKRHQYEDEVTKRLGSLPMESEVVSRLLKQVASQVFPSQKAVDKSWFDDSCRALRQLTLACTNEDRHTAYRKYKNFARAKKKRWLQERHVTLKEELFKNPQTFWRRLRSPMAPTAVDSQDLYSYLEKLYAGPVTVSPVTKEPTCIFSEAEVLRELNRMDSGKAADLEGLFIELLKWGGEQLLQILTRMLNQSADWPDEWFHRKVIPLFKAGPRSEPSSYRIILVGSVFARLLGKLLEARLNLWCEERDIRAPAQAGFRRGYSTLDHCLVLRTLCEKAKHSRKTLFILFVDFAKAFDTIPREKLWFSLSKLGVPGDLVTSLIRLYQKVLIKINPKDEGVSSSLGVIQGCPASPTLFGLVIDDLYWQAKQRDSGITLGSLRIPMLLFADDVAIVADDANKLREHIAQLEQFCVDSGIRVNLAKTKWLSIRASQEQFYFQSQLIERCGVYKYLGIDFAANLSWLQSVKSWIRGGMKALFALRGQCDRNGLLTWSLRKHLFDALVPYVLLLAESGSLPVEVEALILTLQYVARVRAQDVDRYSRVALLESRGIGWFADLVNWTARWGLTELEWEPVNTLRTRLQILAVQRLWASPSPRLSYYLRDINRMDKYIEQLYLHSALPKQTKQLLARYRTSSHALRVEEGRWIGLPRDDRTCKL</sequence>
<dbReference type="PROSITE" id="PS50878">
    <property type="entry name" value="RT_POL"/>
    <property type="match status" value="1"/>
</dbReference>
<proteinExistence type="predicted"/>
<protein>
    <recommendedName>
        <fullName evidence="1">Reverse transcriptase domain-containing protein</fullName>
    </recommendedName>
</protein>
<organism evidence="2 3">
    <name type="scientific">Riccia sorocarpa</name>
    <dbReference type="NCBI Taxonomy" id="122646"/>
    <lineage>
        <taxon>Eukaryota</taxon>
        <taxon>Viridiplantae</taxon>
        <taxon>Streptophyta</taxon>
        <taxon>Embryophyta</taxon>
        <taxon>Marchantiophyta</taxon>
        <taxon>Marchantiopsida</taxon>
        <taxon>Marchantiidae</taxon>
        <taxon>Marchantiales</taxon>
        <taxon>Ricciaceae</taxon>
        <taxon>Riccia</taxon>
    </lineage>
</organism>
<name>A0ABD3HY62_9MARC</name>
<gene>
    <name evidence="2" type="ORF">R1sor_010483</name>
</gene>
<dbReference type="SUPFAM" id="SSF56219">
    <property type="entry name" value="DNase I-like"/>
    <property type="match status" value="1"/>
</dbReference>
<dbReference type="Gene3D" id="3.60.10.10">
    <property type="entry name" value="Endonuclease/exonuclease/phosphatase"/>
    <property type="match status" value="1"/>
</dbReference>
<dbReference type="SUPFAM" id="SSF56672">
    <property type="entry name" value="DNA/RNA polymerases"/>
    <property type="match status" value="1"/>
</dbReference>
<keyword evidence="3" id="KW-1185">Reference proteome</keyword>
<dbReference type="PANTHER" id="PTHR19446">
    <property type="entry name" value="REVERSE TRANSCRIPTASES"/>
    <property type="match status" value="1"/>
</dbReference>
<dbReference type="Proteomes" id="UP001633002">
    <property type="component" value="Unassembled WGS sequence"/>
</dbReference>
<evidence type="ECO:0000313" key="2">
    <source>
        <dbReference type="EMBL" id="KAL3696407.1"/>
    </source>
</evidence>
<dbReference type="Pfam" id="PF00078">
    <property type="entry name" value="RVT_1"/>
    <property type="match status" value="1"/>
</dbReference>
<evidence type="ECO:0000259" key="1">
    <source>
        <dbReference type="PROSITE" id="PS50878"/>
    </source>
</evidence>
<feature type="domain" description="Reverse transcriptase" evidence="1">
    <location>
        <begin position="283"/>
        <end position="549"/>
    </location>
</feature>
<dbReference type="InterPro" id="IPR000477">
    <property type="entry name" value="RT_dom"/>
</dbReference>